<dbReference type="AlphaFoldDB" id="A0A4Q5J0P3"/>
<dbReference type="EMBL" id="SDPU01000022">
    <property type="protein sequence ID" value="RYU11924.1"/>
    <property type="molecule type" value="Genomic_DNA"/>
</dbReference>
<dbReference type="RefSeq" id="WP_129987512.1">
    <property type="nucleotide sequence ID" value="NZ_SDPU01000022.1"/>
</dbReference>
<keyword evidence="4" id="KW-1185">Reference proteome</keyword>
<dbReference type="OrthoDB" id="9761808at2"/>
<dbReference type="PANTHER" id="PTHR10937:SF8">
    <property type="entry name" value="AMINOTRANSFERASE-RELATED"/>
    <property type="match status" value="1"/>
</dbReference>
<dbReference type="Gene3D" id="3.40.50.10490">
    <property type="entry name" value="Glucose-6-phosphate isomerase like protein, domain 1"/>
    <property type="match status" value="2"/>
</dbReference>
<dbReference type="InterPro" id="IPR046348">
    <property type="entry name" value="SIS_dom_sf"/>
</dbReference>
<dbReference type="GO" id="GO:0097367">
    <property type="term" value="F:carbohydrate derivative binding"/>
    <property type="evidence" value="ECO:0007669"/>
    <property type="project" value="InterPro"/>
</dbReference>
<accession>A0A4Q5J0P3</accession>
<reference evidence="3 4" key="1">
    <citation type="submission" date="2019-01" db="EMBL/GenBank/DDBJ databases">
        <title>Nocardioides guangzhouensis sp. nov., an actinobacterium isolated from soil.</title>
        <authorList>
            <person name="Fu Y."/>
            <person name="Cai Y."/>
            <person name="Lin Z."/>
            <person name="Chen P."/>
        </authorList>
    </citation>
    <scope>NUCLEOTIDE SEQUENCE [LARGE SCALE GENOMIC DNA]</scope>
    <source>
        <strain evidence="3 4">NBRC 105384</strain>
    </source>
</reference>
<comment type="caution">
    <text evidence="3">The sequence shown here is derived from an EMBL/GenBank/DDBJ whole genome shotgun (WGS) entry which is preliminary data.</text>
</comment>
<proteinExistence type="predicted"/>
<dbReference type="SUPFAM" id="SSF53697">
    <property type="entry name" value="SIS domain"/>
    <property type="match status" value="1"/>
</dbReference>
<dbReference type="InterPro" id="IPR001347">
    <property type="entry name" value="SIS_dom"/>
</dbReference>
<feature type="domain" description="SIS" evidence="2">
    <location>
        <begin position="195"/>
        <end position="322"/>
    </location>
</feature>
<evidence type="ECO:0000313" key="3">
    <source>
        <dbReference type="EMBL" id="RYU11924.1"/>
    </source>
</evidence>
<dbReference type="GO" id="GO:1901135">
    <property type="term" value="P:carbohydrate derivative metabolic process"/>
    <property type="evidence" value="ECO:0007669"/>
    <property type="project" value="InterPro"/>
</dbReference>
<dbReference type="CDD" id="cd05009">
    <property type="entry name" value="SIS_GlmS_GlmD_2"/>
    <property type="match status" value="1"/>
</dbReference>
<evidence type="ECO:0000256" key="1">
    <source>
        <dbReference type="ARBA" id="ARBA00022737"/>
    </source>
</evidence>
<dbReference type="Proteomes" id="UP000291189">
    <property type="component" value="Unassembled WGS sequence"/>
</dbReference>
<name>A0A4Q5J0P3_9ACTN</name>
<keyword evidence="1" id="KW-0677">Repeat</keyword>
<dbReference type="PROSITE" id="PS51464">
    <property type="entry name" value="SIS"/>
    <property type="match status" value="2"/>
</dbReference>
<evidence type="ECO:0000259" key="2">
    <source>
        <dbReference type="PROSITE" id="PS51464"/>
    </source>
</evidence>
<dbReference type="CDD" id="cd05008">
    <property type="entry name" value="SIS_GlmS_GlmD_1"/>
    <property type="match status" value="1"/>
</dbReference>
<gene>
    <name evidence="3" type="ORF">ETU37_11745</name>
</gene>
<dbReference type="InterPro" id="IPR035490">
    <property type="entry name" value="GlmS/FrlB_SIS"/>
</dbReference>
<sequence>MTTHLEREIREQPDVAARLLDRLLPQVADLRAHLTSRGAEQVYLVARGSSDNAARYAQYLWPVRAGVTVTLATPSLATVYGVPPDLRRQAVVAVSQSGRSPDVVAVVEQARDAGRPTLAVTNDPASPLAEAADVVVDLGAGAERSVAATKTYTSSLLALAVLGVALGDAAGGDDLRKVPDALAAAVTGTTGTEESAAVLQRADRAVAVGRGLNLATAHETALKVTELTGTLVVPWSPADLMHGPVAAVGPHVPALLVVPDEPATASVLDAEPELRRRGAPVVLLGRDGPELPGWLSPVTAIVPGQLLAWRLAELRGVDVDHPGDLSKVTLTR</sequence>
<dbReference type="InterPro" id="IPR035466">
    <property type="entry name" value="GlmS/AgaS_SIS"/>
</dbReference>
<protein>
    <submittedName>
        <fullName evidence="3">SIS domain-containing protein</fullName>
    </submittedName>
</protein>
<feature type="domain" description="SIS" evidence="2">
    <location>
        <begin position="31"/>
        <end position="172"/>
    </location>
</feature>
<evidence type="ECO:0000313" key="4">
    <source>
        <dbReference type="Proteomes" id="UP000291189"/>
    </source>
</evidence>
<dbReference type="Pfam" id="PF01380">
    <property type="entry name" value="SIS"/>
    <property type="match status" value="2"/>
</dbReference>
<dbReference type="PANTHER" id="PTHR10937">
    <property type="entry name" value="GLUCOSAMINE--FRUCTOSE-6-PHOSPHATE AMINOTRANSFERASE, ISOMERIZING"/>
    <property type="match status" value="1"/>
</dbReference>
<organism evidence="3 4">
    <name type="scientific">Nocardioides iriomotensis</name>
    <dbReference type="NCBI Taxonomy" id="715784"/>
    <lineage>
        <taxon>Bacteria</taxon>
        <taxon>Bacillati</taxon>
        <taxon>Actinomycetota</taxon>
        <taxon>Actinomycetes</taxon>
        <taxon>Propionibacteriales</taxon>
        <taxon>Nocardioidaceae</taxon>
        <taxon>Nocardioides</taxon>
    </lineage>
</organism>